<name>A0A6M4HAQ9_9PROT</name>
<dbReference type="RefSeq" id="WP_171162141.1">
    <property type="nucleotide sequence ID" value="NZ_CP053073.1"/>
</dbReference>
<dbReference type="InParanoid" id="A0A6M4HAQ9"/>
<protein>
    <submittedName>
        <fullName evidence="2">Uncharacterized protein</fullName>
    </submittedName>
</protein>
<sequence>MKKGIVFAACVLGLAVSASASANFKKTYCGNVEYVGNPGNTYPHLHCDKDFVTYSDTKTKHRNLVDGQGSKSPGCKRARELVAERPYAQIPNAAAIDTAVNLYVTGQCQ</sequence>
<organism evidence="2 3">
    <name type="scientific">Usitatibacter palustris</name>
    <dbReference type="NCBI Taxonomy" id="2732487"/>
    <lineage>
        <taxon>Bacteria</taxon>
        <taxon>Pseudomonadati</taxon>
        <taxon>Pseudomonadota</taxon>
        <taxon>Betaproteobacteria</taxon>
        <taxon>Nitrosomonadales</taxon>
        <taxon>Usitatibacteraceae</taxon>
        <taxon>Usitatibacter</taxon>
    </lineage>
</organism>
<keyword evidence="3" id="KW-1185">Reference proteome</keyword>
<evidence type="ECO:0000313" key="3">
    <source>
        <dbReference type="Proteomes" id="UP000503096"/>
    </source>
</evidence>
<proteinExistence type="predicted"/>
<feature type="signal peptide" evidence="1">
    <location>
        <begin position="1"/>
        <end position="22"/>
    </location>
</feature>
<reference evidence="2 3" key="1">
    <citation type="submission" date="2020-04" db="EMBL/GenBank/DDBJ databases">
        <title>Usitatibacter rugosus gen. nov., sp. nov. and Usitatibacter palustris sp. nov., novel members of Usitatibacteraceae fam. nov. within the order Nitrosomonadales isolated from soil.</title>
        <authorList>
            <person name="Huber K.J."/>
            <person name="Neumann-Schaal M."/>
            <person name="Geppert A."/>
            <person name="Luckner M."/>
            <person name="Wanner G."/>
            <person name="Overmann J."/>
        </authorList>
    </citation>
    <scope>NUCLEOTIDE SEQUENCE [LARGE SCALE GENOMIC DNA]</scope>
    <source>
        <strain evidence="2 3">Swamp67</strain>
    </source>
</reference>
<dbReference type="KEGG" id="upl:DSM104440_01944"/>
<dbReference type="EMBL" id="CP053073">
    <property type="protein sequence ID" value="QJR15127.1"/>
    <property type="molecule type" value="Genomic_DNA"/>
</dbReference>
<feature type="chain" id="PRO_5026937969" evidence="1">
    <location>
        <begin position="23"/>
        <end position="109"/>
    </location>
</feature>
<gene>
    <name evidence="2" type="ORF">DSM104440_01944</name>
</gene>
<accession>A0A6M4HAQ9</accession>
<evidence type="ECO:0000256" key="1">
    <source>
        <dbReference type="SAM" id="SignalP"/>
    </source>
</evidence>
<keyword evidence="1" id="KW-0732">Signal</keyword>
<dbReference type="AlphaFoldDB" id="A0A6M4HAQ9"/>
<evidence type="ECO:0000313" key="2">
    <source>
        <dbReference type="EMBL" id="QJR15127.1"/>
    </source>
</evidence>
<dbReference type="Proteomes" id="UP000503096">
    <property type="component" value="Chromosome"/>
</dbReference>